<dbReference type="InterPro" id="IPR005836">
    <property type="entry name" value="ADP_Glu_pyroP_CS"/>
</dbReference>
<dbReference type="Proteomes" id="UP000266239">
    <property type="component" value="Unassembled WGS sequence"/>
</dbReference>
<accession>A0A397FF24</accession>
<evidence type="ECO:0000256" key="1">
    <source>
        <dbReference type="SAM" id="MobiDB-lite"/>
    </source>
</evidence>
<evidence type="ECO:0000313" key="3">
    <source>
        <dbReference type="EMBL" id="RHY59921.1"/>
    </source>
</evidence>
<dbReference type="EMBL" id="QUTA01007189">
    <property type="protein sequence ID" value="RHY08052.1"/>
    <property type="molecule type" value="Genomic_DNA"/>
</dbReference>
<dbReference type="GO" id="GO:0008878">
    <property type="term" value="F:glucose-1-phosphate adenylyltransferase activity"/>
    <property type="evidence" value="ECO:0007669"/>
    <property type="project" value="InterPro"/>
</dbReference>
<name>A0A397FF24_APHAT</name>
<dbReference type="EMBL" id="QUTD01005729">
    <property type="protein sequence ID" value="RHY59921.1"/>
    <property type="molecule type" value="Genomic_DNA"/>
</dbReference>
<sequence length="280" mass="30727">MKRSITVVYNQTRTRVVWYDGTSDAMVEKAACIQLGLPSTSSILLKDVHGELVPIAACLPPAEYVVVRFGAIPDDNHILHTANHVAHTASCPPSYTSSSTPLITSRGESDDPAAQPPSTSRTKRTGIPTVSTKLKKTSPTALMKLFLETFTVPLASDDIINFVPNHGEFGIDRLYATLVPAIYLPQDTTTFYKLASSSIVLDRQRVIRYYRVGDVYAQLLAVGKGPLLRAYVDPCTHNQALLSKFAAALDASTDWLAARYMEFLRGFTPISRTEFVTDSE</sequence>
<reference evidence="5 6" key="1">
    <citation type="submission" date="2018-08" db="EMBL/GenBank/DDBJ databases">
        <title>Aphanomyces genome sequencing and annotation.</title>
        <authorList>
            <person name="Minardi D."/>
            <person name="Oidtmann B."/>
            <person name="Van Der Giezen M."/>
            <person name="Studholme D.J."/>
        </authorList>
    </citation>
    <scope>NUCLEOTIDE SEQUENCE [LARGE SCALE GENOMIC DNA]</scope>
    <source>
        <strain evidence="4 5">197901</strain>
        <strain evidence="3 7">D2</strain>
        <strain evidence="2 6">Yx</strain>
    </source>
</reference>
<evidence type="ECO:0000313" key="4">
    <source>
        <dbReference type="EMBL" id="RHZ30342.1"/>
    </source>
</evidence>
<comment type="caution">
    <text evidence="4">The sequence shown here is derived from an EMBL/GenBank/DDBJ whole genome shotgun (WGS) entry which is preliminary data.</text>
</comment>
<evidence type="ECO:0000313" key="6">
    <source>
        <dbReference type="Proteomes" id="UP000266239"/>
    </source>
</evidence>
<protein>
    <submittedName>
        <fullName evidence="4">Uncharacterized protein</fullName>
    </submittedName>
</protein>
<dbReference type="VEuPathDB" id="FungiDB:H257_12902"/>
<proteinExistence type="predicted"/>
<organism evidence="4 5">
    <name type="scientific">Aphanomyces astaci</name>
    <name type="common">Crayfish plague agent</name>
    <dbReference type="NCBI Taxonomy" id="112090"/>
    <lineage>
        <taxon>Eukaryota</taxon>
        <taxon>Sar</taxon>
        <taxon>Stramenopiles</taxon>
        <taxon>Oomycota</taxon>
        <taxon>Saprolegniomycetes</taxon>
        <taxon>Saprolegniales</taxon>
        <taxon>Verrucalvaceae</taxon>
        <taxon>Aphanomyces</taxon>
    </lineage>
</organism>
<dbReference type="PROSITE" id="PS00809">
    <property type="entry name" value="ADP_GLC_PYROPHOSPH_2"/>
    <property type="match status" value="1"/>
</dbReference>
<evidence type="ECO:0000313" key="2">
    <source>
        <dbReference type="EMBL" id="RHY08052.1"/>
    </source>
</evidence>
<gene>
    <name evidence="2" type="ORF">DYB25_006683</name>
    <name evidence="3" type="ORF">DYB30_004327</name>
    <name evidence="4" type="ORF">DYB31_007839</name>
</gene>
<evidence type="ECO:0000313" key="7">
    <source>
        <dbReference type="Proteomes" id="UP000266643"/>
    </source>
</evidence>
<dbReference type="GO" id="GO:0005978">
    <property type="term" value="P:glycogen biosynthetic process"/>
    <property type="evidence" value="ECO:0007669"/>
    <property type="project" value="InterPro"/>
</dbReference>
<dbReference type="Proteomes" id="UP000266196">
    <property type="component" value="Unassembled WGS sequence"/>
</dbReference>
<feature type="region of interest" description="Disordered" evidence="1">
    <location>
        <begin position="90"/>
        <end position="131"/>
    </location>
</feature>
<dbReference type="Proteomes" id="UP000266643">
    <property type="component" value="Unassembled WGS sequence"/>
</dbReference>
<dbReference type="AlphaFoldDB" id="A0A397FF24"/>
<feature type="compositionally biased region" description="Low complexity" evidence="1">
    <location>
        <begin position="90"/>
        <end position="105"/>
    </location>
</feature>
<evidence type="ECO:0000313" key="5">
    <source>
        <dbReference type="Proteomes" id="UP000266196"/>
    </source>
</evidence>
<dbReference type="EMBL" id="QUTE01007156">
    <property type="protein sequence ID" value="RHZ30342.1"/>
    <property type="molecule type" value="Genomic_DNA"/>
</dbReference>